<name>A0A8I2YU34_9AGAM</name>
<dbReference type="Proteomes" id="UP000683000">
    <property type="component" value="Unassembled WGS sequence"/>
</dbReference>
<evidence type="ECO:0000313" key="2">
    <source>
        <dbReference type="EMBL" id="KAG6378150.1"/>
    </source>
</evidence>
<feature type="compositionally biased region" description="Low complexity" evidence="1">
    <location>
        <begin position="1"/>
        <end position="11"/>
    </location>
</feature>
<reference evidence="2" key="1">
    <citation type="submission" date="2021-03" db="EMBL/GenBank/DDBJ databases">
        <title>Evolutionary innovations through gain and loss of genes in the ectomycorrhizal Boletales.</title>
        <authorList>
            <person name="Wu G."/>
            <person name="Miyauchi S."/>
            <person name="Morin E."/>
            <person name="Yang Z.-L."/>
            <person name="Xu J."/>
            <person name="Martin F.M."/>
        </authorList>
    </citation>
    <scope>NUCLEOTIDE SEQUENCE</scope>
    <source>
        <strain evidence="2">BR01</strain>
    </source>
</reference>
<feature type="region of interest" description="Disordered" evidence="1">
    <location>
        <begin position="1"/>
        <end position="34"/>
    </location>
</feature>
<sequence>MSSSEPSSPSSVGSCFRTSTPPSPMKLRRRPPPLRIDSVGIDPSIIVGKVLTKIHRSSRHPSMQLHFSDHTTYRILVDGYDPVHRGLPKELEMNPILTSLLDATDGQLNLAYTIEDCVLITLTDKAFDAKQKAQRWDQNHTGVAFKFREDRSWHCVWATLTDHEGGQCVFRSYDDVYLDRLQRSPRKRRTRAPSSPTNSR</sequence>
<gene>
    <name evidence="2" type="ORF">JVT61DRAFT_13839</name>
</gene>
<organism evidence="2 3">
    <name type="scientific">Boletus reticuloceps</name>
    <dbReference type="NCBI Taxonomy" id="495285"/>
    <lineage>
        <taxon>Eukaryota</taxon>
        <taxon>Fungi</taxon>
        <taxon>Dikarya</taxon>
        <taxon>Basidiomycota</taxon>
        <taxon>Agaricomycotina</taxon>
        <taxon>Agaricomycetes</taxon>
        <taxon>Agaricomycetidae</taxon>
        <taxon>Boletales</taxon>
        <taxon>Boletineae</taxon>
        <taxon>Boletaceae</taxon>
        <taxon>Boletoideae</taxon>
        <taxon>Boletus</taxon>
    </lineage>
</organism>
<dbReference type="AlphaFoldDB" id="A0A8I2YU34"/>
<accession>A0A8I2YU34</accession>
<keyword evidence="3" id="KW-1185">Reference proteome</keyword>
<proteinExistence type="predicted"/>
<dbReference type="OrthoDB" id="3197787at2759"/>
<dbReference type="EMBL" id="JAGFBS010000007">
    <property type="protein sequence ID" value="KAG6378150.1"/>
    <property type="molecule type" value="Genomic_DNA"/>
</dbReference>
<evidence type="ECO:0000256" key="1">
    <source>
        <dbReference type="SAM" id="MobiDB-lite"/>
    </source>
</evidence>
<protein>
    <submittedName>
        <fullName evidence="2">Uncharacterized protein</fullName>
    </submittedName>
</protein>
<comment type="caution">
    <text evidence="2">The sequence shown here is derived from an EMBL/GenBank/DDBJ whole genome shotgun (WGS) entry which is preliminary data.</text>
</comment>
<evidence type="ECO:0000313" key="3">
    <source>
        <dbReference type="Proteomes" id="UP000683000"/>
    </source>
</evidence>